<feature type="transmembrane region" description="Helical" evidence="1">
    <location>
        <begin position="12"/>
        <end position="31"/>
    </location>
</feature>
<keyword evidence="1" id="KW-0472">Membrane</keyword>
<keyword evidence="1" id="KW-0812">Transmembrane</keyword>
<evidence type="ECO:0000313" key="2">
    <source>
        <dbReference type="EMBL" id="QLI04822.1"/>
    </source>
</evidence>
<dbReference type="Pfam" id="PF13103">
    <property type="entry name" value="TonB_2"/>
    <property type="match status" value="1"/>
</dbReference>
<dbReference type="Proteomes" id="UP000509414">
    <property type="component" value="Chromosome"/>
</dbReference>
<name>A0A7H9CFS4_9BACT</name>
<dbReference type="EMBL" id="CP049075">
    <property type="protein sequence ID" value="QLI04822.1"/>
    <property type="molecule type" value="Genomic_DNA"/>
</dbReference>
<dbReference type="SUPFAM" id="SSF74653">
    <property type="entry name" value="TolA/TonB C-terminal domain"/>
    <property type="match status" value="1"/>
</dbReference>
<evidence type="ECO:0000256" key="1">
    <source>
        <dbReference type="SAM" id="Phobius"/>
    </source>
</evidence>
<keyword evidence="1" id="KW-1133">Transmembrane helix</keyword>
<evidence type="ECO:0000313" key="3">
    <source>
        <dbReference type="Proteomes" id="UP000509414"/>
    </source>
</evidence>
<keyword evidence="3" id="KW-1185">Reference proteome</keyword>
<protein>
    <submittedName>
        <fullName evidence="2">Tol-Pal system subunit TolA</fullName>
    </submittedName>
</protein>
<dbReference type="RefSeq" id="WP_179975470.1">
    <property type="nucleotide sequence ID" value="NZ_CP049075.1"/>
</dbReference>
<dbReference type="Gene3D" id="3.30.1150.10">
    <property type="match status" value="1"/>
</dbReference>
<dbReference type="AlphaFoldDB" id="A0A7H9CFS4"/>
<dbReference type="KEGG" id="cinf:CINF_0273"/>
<gene>
    <name evidence="2" type="primary">tolA</name>
    <name evidence="2" type="ORF">CINF_0273</name>
</gene>
<accession>A0A7H9CFS4</accession>
<organism evidence="2 3">
    <name type="scientific">Candidatus Campylobacter infans</name>
    <dbReference type="NCBI Taxonomy" id="2561898"/>
    <lineage>
        <taxon>Bacteria</taxon>
        <taxon>Pseudomonadati</taxon>
        <taxon>Campylobacterota</taxon>
        <taxon>Epsilonproteobacteria</taxon>
        <taxon>Campylobacterales</taxon>
        <taxon>Campylobacteraceae</taxon>
        <taxon>Campylobacter</taxon>
    </lineage>
</organism>
<reference evidence="2 3" key="1">
    <citation type="submission" date="2020-02" db="EMBL/GenBank/DDBJ databases">
        <title>Complete genome sequence of the novel Campylobacter species Candidatus Campylobacter infans.</title>
        <authorList>
            <person name="Duim B."/>
            <person name="Zomer A."/>
            <person name="van der Graaf L."/>
            <person name="Wagenaar J."/>
        </authorList>
    </citation>
    <scope>NUCLEOTIDE SEQUENCE [LARGE SCALE GENOMIC DNA]</scope>
    <source>
        <strain evidence="2 3">19S00001</strain>
    </source>
</reference>
<sequence length="266" mass="30177">MINVYFPTFNAFIISLALYIALGGFIIYKAADAMSATKRYTDTKDAFMDVVLISPERADTIMSPKSKITNKDQNEIKEAKIAKKQEQITTNKATQASNELAITKPEPISAKSLFDDIKIKQNPEPKKAVQSNKKSFKQNSAAVQTAIDKINALQDSDKIRTPKHGLKGEFDEFNGAVTRLIESRWQRYRTNTNDRVVVRLSIDENGRLLAYNFITRSYDLEFQSKARDLLENLKFVNFPIPPNRQKLTFTVGLSDKLNDEISIKSE</sequence>
<proteinExistence type="predicted"/>